<keyword evidence="1" id="KW-0812">Transmembrane</keyword>
<dbReference type="EMBL" id="JBHMBH010000029">
    <property type="protein sequence ID" value="MFB9715389.1"/>
    <property type="molecule type" value="Genomic_DNA"/>
</dbReference>
<dbReference type="Proteomes" id="UP001589536">
    <property type="component" value="Unassembled WGS sequence"/>
</dbReference>
<organism evidence="2 3">
    <name type="scientific">Arthrobacter methylotrophus</name>
    <dbReference type="NCBI Taxonomy" id="121291"/>
    <lineage>
        <taxon>Bacteria</taxon>
        <taxon>Bacillati</taxon>
        <taxon>Actinomycetota</taxon>
        <taxon>Actinomycetes</taxon>
        <taxon>Micrococcales</taxon>
        <taxon>Micrococcaceae</taxon>
        <taxon>Arthrobacter</taxon>
    </lineage>
</organism>
<sequence length="56" mass="5747">MSNMIELMDAPTVSPDLAIIELEQLDAPEFWNTAAGFVSGVGAAISLVGAGVLVLT</sequence>
<proteinExistence type="predicted"/>
<evidence type="ECO:0000313" key="2">
    <source>
        <dbReference type="EMBL" id="MFB9715389.1"/>
    </source>
</evidence>
<evidence type="ECO:0000313" key="3">
    <source>
        <dbReference type="Proteomes" id="UP001589536"/>
    </source>
</evidence>
<gene>
    <name evidence="2" type="ORF">ACFFPI_14825</name>
</gene>
<reference evidence="2 3" key="1">
    <citation type="submission" date="2024-09" db="EMBL/GenBank/DDBJ databases">
        <authorList>
            <person name="Sun Q."/>
            <person name="Mori K."/>
        </authorList>
    </citation>
    <scope>NUCLEOTIDE SEQUENCE [LARGE SCALE GENOMIC DNA]</scope>
    <source>
        <strain evidence="2 3">JCM 13519</strain>
    </source>
</reference>
<keyword evidence="3" id="KW-1185">Reference proteome</keyword>
<evidence type="ECO:0000256" key="1">
    <source>
        <dbReference type="SAM" id="Phobius"/>
    </source>
</evidence>
<name>A0ABV5UT49_9MICC</name>
<evidence type="ECO:0008006" key="4">
    <source>
        <dbReference type="Google" id="ProtNLM"/>
    </source>
</evidence>
<protein>
    <recommendedName>
        <fullName evidence="4">Class IIb bacteriocin, lactobin A/cerein 7B family</fullName>
    </recommendedName>
</protein>
<dbReference type="RefSeq" id="WP_376954666.1">
    <property type="nucleotide sequence ID" value="NZ_JBHMBH010000029.1"/>
</dbReference>
<keyword evidence="1" id="KW-0472">Membrane</keyword>
<accession>A0ABV5UT49</accession>
<comment type="caution">
    <text evidence="2">The sequence shown here is derived from an EMBL/GenBank/DDBJ whole genome shotgun (WGS) entry which is preliminary data.</text>
</comment>
<keyword evidence="1" id="KW-1133">Transmembrane helix</keyword>
<feature type="transmembrane region" description="Helical" evidence="1">
    <location>
        <begin position="34"/>
        <end position="55"/>
    </location>
</feature>